<gene>
    <name evidence="2" type="ORF">GCM10009431_13180</name>
</gene>
<feature type="transmembrane region" description="Helical" evidence="1">
    <location>
        <begin position="172"/>
        <end position="194"/>
    </location>
</feature>
<keyword evidence="3" id="KW-1185">Reference proteome</keyword>
<proteinExistence type="predicted"/>
<evidence type="ECO:0008006" key="4">
    <source>
        <dbReference type="Google" id="ProtNLM"/>
    </source>
</evidence>
<evidence type="ECO:0000256" key="1">
    <source>
        <dbReference type="SAM" id="Phobius"/>
    </source>
</evidence>
<feature type="transmembrane region" description="Helical" evidence="1">
    <location>
        <begin position="141"/>
        <end position="160"/>
    </location>
</feature>
<name>A0ABP3UWN3_9FLAO</name>
<keyword evidence="1" id="KW-0812">Transmembrane</keyword>
<dbReference type="RefSeq" id="WP_343796824.1">
    <property type="nucleotide sequence ID" value="NZ_BAAAGF010000002.1"/>
</dbReference>
<accession>A0ABP3UWN3</accession>
<comment type="caution">
    <text evidence="2">The sequence shown here is derived from an EMBL/GenBank/DDBJ whole genome shotgun (WGS) entry which is preliminary data.</text>
</comment>
<feature type="transmembrane region" description="Helical" evidence="1">
    <location>
        <begin position="200"/>
        <end position="219"/>
    </location>
</feature>
<feature type="transmembrane region" description="Helical" evidence="1">
    <location>
        <begin position="231"/>
        <end position="254"/>
    </location>
</feature>
<sequence>MNCKNCNTNLAVEQNYCFECGAKVIRNRLTLANIFSEVKEHLFQYDNKLLQTFILLFKKPEAVIVSYINGTRKKYINVIQYFAISLTLIGIQVFLLNTFFKDVLFNDFSFLSNFDSETTSSSEFIKDQVNIQQNVSNYQNLIYIITVPVSALATWAAHYLTNYRQFNFTEHIVINLYYSSQVIIVTALLNIIFLCAGANYYLVSSLISFLSVIYYIYIFKRVIGAGFWQTLANMLVMFFIYAIISLILLSPIIINGIKEGIDAANKVKGA</sequence>
<keyword evidence="1" id="KW-1133">Transmembrane helix</keyword>
<keyword evidence="1" id="KW-0472">Membrane</keyword>
<evidence type="ECO:0000313" key="3">
    <source>
        <dbReference type="Proteomes" id="UP001500736"/>
    </source>
</evidence>
<reference evidence="3" key="1">
    <citation type="journal article" date="2019" name="Int. J. Syst. Evol. Microbiol.">
        <title>The Global Catalogue of Microorganisms (GCM) 10K type strain sequencing project: providing services to taxonomists for standard genome sequencing and annotation.</title>
        <authorList>
            <consortium name="The Broad Institute Genomics Platform"/>
            <consortium name="The Broad Institute Genome Sequencing Center for Infectious Disease"/>
            <person name="Wu L."/>
            <person name="Ma J."/>
        </authorList>
    </citation>
    <scope>NUCLEOTIDE SEQUENCE [LARGE SCALE GENOMIC DNA]</scope>
    <source>
        <strain evidence="3">JCM 15976</strain>
    </source>
</reference>
<protein>
    <recommendedName>
        <fullName evidence="4">DUF3667 domain-containing protein</fullName>
    </recommendedName>
</protein>
<evidence type="ECO:0000313" key="2">
    <source>
        <dbReference type="EMBL" id="GAA0741815.1"/>
    </source>
</evidence>
<feature type="transmembrane region" description="Helical" evidence="1">
    <location>
        <begin position="78"/>
        <end position="100"/>
    </location>
</feature>
<organism evidence="2 3">
    <name type="scientific">Gaetbulibacter jejuensis</name>
    <dbReference type="NCBI Taxonomy" id="584607"/>
    <lineage>
        <taxon>Bacteria</taxon>
        <taxon>Pseudomonadati</taxon>
        <taxon>Bacteroidota</taxon>
        <taxon>Flavobacteriia</taxon>
        <taxon>Flavobacteriales</taxon>
        <taxon>Flavobacteriaceae</taxon>
        <taxon>Gaetbulibacter</taxon>
    </lineage>
</organism>
<dbReference type="Proteomes" id="UP001500736">
    <property type="component" value="Unassembled WGS sequence"/>
</dbReference>
<dbReference type="Pfam" id="PF12412">
    <property type="entry name" value="DUF3667"/>
    <property type="match status" value="1"/>
</dbReference>
<dbReference type="InterPro" id="IPR022134">
    <property type="entry name" value="DUF3667"/>
</dbReference>
<dbReference type="EMBL" id="BAAAGF010000002">
    <property type="protein sequence ID" value="GAA0741815.1"/>
    <property type="molecule type" value="Genomic_DNA"/>
</dbReference>